<dbReference type="OrthoDB" id="540004at2759"/>
<dbReference type="CDD" id="cd02440">
    <property type="entry name" value="AdoMet_MTases"/>
    <property type="match status" value="1"/>
</dbReference>
<evidence type="ECO:0000256" key="2">
    <source>
        <dbReference type="ARBA" id="ARBA00022679"/>
    </source>
</evidence>
<dbReference type="GeneID" id="35599460"/>
<dbReference type="RefSeq" id="XP_023625329.1">
    <property type="nucleotide sequence ID" value="XM_023769561.1"/>
</dbReference>
<evidence type="ECO:0000256" key="3">
    <source>
        <dbReference type="ARBA" id="ARBA00022691"/>
    </source>
</evidence>
<reference evidence="5 6" key="1">
    <citation type="submission" date="2016-03" db="EMBL/GenBank/DDBJ databases">
        <authorList>
            <person name="Ploux O."/>
        </authorList>
    </citation>
    <scope>NUCLEOTIDE SEQUENCE [LARGE SCALE GENOMIC DNA]</scope>
    <source>
        <strain evidence="5 6">URUG2</strain>
    </source>
</reference>
<evidence type="ECO:0000313" key="6">
    <source>
        <dbReference type="Proteomes" id="UP000225277"/>
    </source>
</evidence>
<dbReference type="Pfam" id="PF13649">
    <property type="entry name" value="Methyltransf_25"/>
    <property type="match status" value="1"/>
</dbReference>
<dbReference type="InterPro" id="IPR041698">
    <property type="entry name" value="Methyltransf_25"/>
</dbReference>
<dbReference type="AlphaFoldDB" id="A0A2D3VA82"/>
<dbReference type="PANTHER" id="PTHR43464:SF19">
    <property type="entry name" value="UBIQUINONE BIOSYNTHESIS O-METHYLTRANSFERASE, MITOCHONDRIAL"/>
    <property type="match status" value="1"/>
</dbReference>
<dbReference type="EMBL" id="FJUY01000005">
    <property type="protein sequence ID" value="CZT18439.1"/>
    <property type="molecule type" value="Genomic_DNA"/>
</dbReference>
<dbReference type="SUPFAM" id="SSF53335">
    <property type="entry name" value="S-adenosyl-L-methionine-dependent methyltransferases"/>
    <property type="match status" value="1"/>
</dbReference>
<dbReference type="GO" id="GO:0008168">
    <property type="term" value="F:methyltransferase activity"/>
    <property type="evidence" value="ECO:0007669"/>
    <property type="project" value="UniProtKB-KW"/>
</dbReference>
<organism evidence="5 6">
    <name type="scientific">Ramularia collo-cygni</name>
    <dbReference type="NCBI Taxonomy" id="112498"/>
    <lineage>
        <taxon>Eukaryota</taxon>
        <taxon>Fungi</taxon>
        <taxon>Dikarya</taxon>
        <taxon>Ascomycota</taxon>
        <taxon>Pezizomycotina</taxon>
        <taxon>Dothideomycetes</taxon>
        <taxon>Dothideomycetidae</taxon>
        <taxon>Mycosphaerellales</taxon>
        <taxon>Mycosphaerellaceae</taxon>
        <taxon>Ramularia</taxon>
    </lineage>
</organism>
<keyword evidence="3" id="KW-0949">S-adenosyl-L-methionine</keyword>
<dbReference type="InterPro" id="IPR029063">
    <property type="entry name" value="SAM-dependent_MTases_sf"/>
</dbReference>
<keyword evidence="2" id="KW-0808">Transferase</keyword>
<evidence type="ECO:0000313" key="5">
    <source>
        <dbReference type="EMBL" id="CZT18439.1"/>
    </source>
</evidence>
<evidence type="ECO:0000256" key="1">
    <source>
        <dbReference type="ARBA" id="ARBA00022603"/>
    </source>
</evidence>
<dbReference type="GO" id="GO:0032259">
    <property type="term" value="P:methylation"/>
    <property type="evidence" value="ECO:0007669"/>
    <property type="project" value="UniProtKB-KW"/>
</dbReference>
<gene>
    <name evidence="5" type="ORF">RCC_04284</name>
</gene>
<dbReference type="PANTHER" id="PTHR43464">
    <property type="entry name" value="METHYLTRANSFERASE"/>
    <property type="match status" value="1"/>
</dbReference>
<protein>
    <recommendedName>
        <fullName evidence="4">Methyltransferase domain-containing protein</fullName>
    </recommendedName>
</protein>
<dbReference type="Gene3D" id="3.40.50.150">
    <property type="entry name" value="Vaccinia Virus protein VP39"/>
    <property type="match status" value="1"/>
</dbReference>
<dbReference type="STRING" id="112498.A0A2D3VA82"/>
<proteinExistence type="predicted"/>
<dbReference type="Proteomes" id="UP000225277">
    <property type="component" value="Unassembled WGS sequence"/>
</dbReference>
<feature type="domain" description="Methyltransferase" evidence="4">
    <location>
        <begin position="47"/>
        <end position="133"/>
    </location>
</feature>
<keyword evidence="6" id="KW-1185">Reference proteome</keyword>
<sequence>MTTQTPKAPPNLFNNLNSSYGELYSQSTLQTTSIQNLISLLPPNSKILDIGCASGIPNALLLAQAHHHVTGIDYSPQMIAQARKNVPTAEFHHVDARNFTAKEKTYDAIVCSLALLSQASQWNRTLCISHRALVEK</sequence>
<keyword evidence="1" id="KW-0489">Methyltransferase</keyword>
<accession>A0A2D3VA82</accession>
<name>A0A2D3VA82_9PEZI</name>
<evidence type="ECO:0000259" key="4">
    <source>
        <dbReference type="Pfam" id="PF13649"/>
    </source>
</evidence>